<dbReference type="AlphaFoldDB" id="A0A563TZU4"/>
<proteinExistence type="predicted"/>
<evidence type="ECO:0000313" key="3">
    <source>
        <dbReference type="Proteomes" id="UP000318010"/>
    </source>
</evidence>
<dbReference type="SUPFAM" id="SSF52218">
    <property type="entry name" value="Flavoproteins"/>
    <property type="match status" value="1"/>
</dbReference>
<dbReference type="InterPro" id="IPR005025">
    <property type="entry name" value="FMN_Rdtase-like_dom"/>
</dbReference>
<protein>
    <submittedName>
        <fullName evidence="2">Flavodoxin family protein</fullName>
    </submittedName>
</protein>
<comment type="caution">
    <text evidence="2">The sequence shown here is derived from an EMBL/GenBank/DDBJ whole genome shotgun (WGS) entry which is preliminary data.</text>
</comment>
<dbReference type="OrthoDB" id="8853249at2"/>
<dbReference type="GO" id="GO:0016491">
    <property type="term" value="F:oxidoreductase activity"/>
    <property type="evidence" value="ECO:0007669"/>
    <property type="project" value="InterPro"/>
</dbReference>
<sequence length="204" mass="21925">MKALVLNCTLKRSPEVSNTEALANEVVAEMQRLGVSTKIIRVADHNIAVGTKSDMGEGDGWPVILKELLDSEILIFATPTWVGTMSSMALKVLERMNGLYPAKDEQGRPVTFNKVAGFVVTGEEDGARHVVTEIAGALMDVGFTIAPQSYTYWNNGPGPGGKYLESDYRKDWSIEVAKAAANNIVAVAKALQVTPMPGMADNAL</sequence>
<evidence type="ECO:0000259" key="1">
    <source>
        <dbReference type="Pfam" id="PF03358"/>
    </source>
</evidence>
<reference evidence="2 3" key="1">
    <citation type="submission" date="2019-07" db="EMBL/GenBank/DDBJ databases">
        <authorList>
            <person name="Kim J."/>
        </authorList>
    </citation>
    <scope>NUCLEOTIDE SEQUENCE [LARGE SCALE GENOMIC DNA]</scope>
    <source>
        <strain evidence="2 3">MJ1a</strain>
    </source>
</reference>
<dbReference type="Gene3D" id="3.40.50.360">
    <property type="match status" value="1"/>
</dbReference>
<dbReference type="Proteomes" id="UP000318010">
    <property type="component" value="Unassembled WGS sequence"/>
</dbReference>
<dbReference type="EMBL" id="VOEI01000007">
    <property type="protein sequence ID" value="TWR24282.1"/>
    <property type="molecule type" value="Genomic_DNA"/>
</dbReference>
<name>A0A563TZU4_9SPHI</name>
<accession>A0A563TZU4</accession>
<keyword evidence="3" id="KW-1185">Reference proteome</keyword>
<dbReference type="RefSeq" id="WP_146273159.1">
    <property type="nucleotide sequence ID" value="NZ_VOEI01000007.1"/>
</dbReference>
<dbReference type="Pfam" id="PF03358">
    <property type="entry name" value="FMN_red"/>
    <property type="match status" value="1"/>
</dbReference>
<organism evidence="2 3">
    <name type="scientific">Mucilaginibacter achroorhodeus</name>
    <dbReference type="NCBI Taxonomy" id="2599294"/>
    <lineage>
        <taxon>Bacteria</taxon>
        <taxon>Pseudomonadati</taxon>
        <taxon>Bacteroidota</taxon>
        <taxon>Sphingobacteriia</taxon>
        <taxon>Sphingobacteriales</taxon>
        <taxon>Sphingobacteriaceae</taxon>
        <taxon>Mucilaginibacter</taxon>
    </lineage>
</organism>
<dbReference type="InterPro" id="IPR029039">
    <property type="entry name" value="Flavoprotein-like_sf"/>
</dbReference>
<gene>
    <name evidence="2" type="ORF">FPZ42_17525</name>
</gene>
<evidence type="ECO:0000313" key="2">
    <source>
        <dbReference type="EMBL" id="TWR24282.1"/>
    </source>
</evidence>
<feature type="domain" description="NADPH-dependent FMN reductase-like" evidence="1">
    <location>
        <begin position="1"/>
        <end position="154"/>
    </location>
</feature>